<dbReference type="Pfam" id="PF00294">
    <property type="entry name" value="PfkB"/>
    <property type="match status" value="1"/>
</dbReference>
<dbReference type="PANTHER" id="PTHR47098:SF2">
    <property type="entry name" value="PROTEIN MAK32"/>
    <property type="match status" value="1"/>
</dbReference>
<dbReference type="Proteomes" id="UP001142325">
    <property type="component" value="Unassembled WGS sequence"/>
</dbReference>
<dbReference type="SUPFAM" id="SSF53613">
    <property type="entry name" value="Ribokinase-like"/>
    <property type="match status" value="1"/>
</dbReference>
<evidence type="ECO:0000259" key="1">
    <source>
        <dbReference type="Pfam" id="PF00294"/>
    </source>
</evidence>
<sequence>MHSETRVNVVGGFTIDAIIRADGTWTTGQLGGNALWASAGMRLRTGAHPVAHSVIGVDYPASALDAVRAQGIDIHGVRRGGGRTARITFAYRPDGTRSQPAPADAVGRLPLHVQPEFADTTREPAITLASLPEGADLLSAAVEGGAWHLGLLPPARFAELTSALRGAGVGYLQADCPARSELLRDGDAVLRSHLSELDAFLPSTSDTDVFAPGVAHAELVSRFHEYGAPIVVMKRGEEGALVSDATTGERWSVPAYPVGEHLDATGAGDVFCGVFAAARAAGATVIDAAVEASVYGSYALNAPSPLALIAQPLDDIDERIHHIRNGVTPL</sequence>
<dbReference type="RefSeq" id="WP_204939790.1">
    <property type="nucleotide sequence ID" value="NZ_BAAAUM010000002.1"/>
</dbReference>
<reference evidence="2" key="1">
    <citation type="journal article" date="2014" name="Int. J. Syst. Evol. Microbiol.">
        <title>Complete genome sequence of Corynebacterium casei LMG S-19264T (=DSM 44701T), isolated from a smear-ripened cheese.</title>
        <authorList>
            <consortium name="US DOE Joint Genome Institute (JGI-PGF)"/>
            <person name="Walter F."/>
            <person name="Albersmeier A."/>
            <person name="Kalinowski J."/>
            <person name="Ruckert C."/>
        </authorList>
    </citation>
    <scope>NUCLEOTIDE SEQUENCE</scope>
    <source>
        <strain evidence="2">VKM Ac-1958</strain>
    </source>
</reference>
<name>A0A9W6HTE6_9MICO</name>
<evidence type="ECO:0000313" key="2">
    <source>
        <dbReference type="EMBL" id="GLK02223.1"/>
    </source>
</evidence>
<dbReference type="InterPro" id="IPR029056">
    <property type="entry name" value="Ribokinase-like"/>
</dbReference>
<comment type="caution">
    <text evidence="2">The sequence shown here is derived from an EMBL/GenBank/DDBJ whole genome shotgun (WGS) entry which is preliminary data.</text>
</comment>
<dbReference type="AlphaFoldDB" id="A0A9W6HTE6"/>
<feature type="domain" description="Carbohydrate kinase PfkB" evidence="1">
    <location>
        <begin position="202"/>
        <end position="301"/>
    </location>
</feature>
<gene>
    <name evidence="2" type="ORF">GCM10017596_19380</name>
</gene>
<proteinExistence type="predicted"/>
<accession>A0A9W6HTE6</accession>
<dbReference type="PANTHER" id="PTHR47098">
    <property type="entry name" value="PROTEIN MAK32"/>
    <property type="match status" value="1"/>
</dbReference>
<dbReference type="Gene3D" id="3.40.1190.20">
    <property type="match status" value="1"/>
</dbReference>
<reference evidence="2" key="2">
    <citation type="submission" date="2023-01" db="EMBL/GenBank/DDBJ databases">
        <authorList>
            <person name="Sun Q."/>
            <person name="Evtushenko L."/>
        </authorList>
    </citation>
    <scope>NUCLEOTIDE SEQUENCE</scope>
    <source>
        <strain evidence="2">VKM Ac-1958</strain>
    </source>
</reference>
<dbReference type="EMBL" id="BSET01000002">
    <property type="protein sequence ID" value="GLK02223.1"/>
    <property type="molecule type" value="Genomic_DNA"/>
</dbReference>
<evidence type="ECO:0000313" key="3">
    <source>
        <dbReference type="Proteomes" id="UP001142325"/>
    </source>
</evidence>
<protein>
    <recommendedName>
        <fullName evidence="1">Carbohydrate kinase PfkB domain-containing protein</fullName>
    </recommendedName>
</protein>
<keyword evidence="3" id="KW-1185">Reference proteome</keyword>
<organism evidence="2 3">
    <name type="scientific">Microbacterium keratanolyticum</name>
    <dbReference type="NCBI Taxonomy" id="67574"/>
    <lineage>
        <taxon>Bacteria</taxon>
        <taxon>Bacillati</taxon>
        <taxon>Actinomycetota</taxon>
        <taxon>Actinomycetes</taxon>
        <taxon>Micrococcales</taxon>
        <taxon>Microbacteriaceae</taxon>
        <taxon>Microbacterium</taxon>
    </lineage>
</organism>
<dbReference type="InterPro" id="IPR011611">
    <property type="entry name" value="PfkB_dom"/>
</dbReference>